<dbReference type="Pfam" id="PF00169">
    <property type="entry name" value="PH"/>
    <property type="match status" value="1"/>
</dbReference>
<gene>
    <name evidence="2" type="ORF">GUITHDRAFT_108173</name>
</gene>
<evidence type="ECO:0000313" key="4">
    <source>
        <dbReference type="Proteomes" id="UP000011087"/>
    </source>
</evidence>
<dbReference type="EnsemblProtists" id="EKX46139">
    <property type="protein sequence ID" value="EKX46139"/>
    <property type="gene ID" value="GUITHDRAFT_108173"/>
</dbReference>
<sequence length="238" mass="27418">MSSVVISGWLWRKKTRLKIASWTSVQCVLREDGSMQLTQRRYLSSVTKKIDVHSFRLLQSPRDLEETEQTFGDEIFVVANERKRYVFRTMNSAYRDNWISAIQCVLQGRQVSFDPVYSALSPRMLSKLREWAMNVSKGRREYESASSQEQPHISNLIHPSKVSLALMYALNCVGDTMGEKKGSSMERSVEHPIVVYETRNEEGSREASHLSSVKSFLSRGTMLYRKKGTSRNKARHLD</sequence>
<dbReference type="SMART" id="SM00233">
    <property type="entry name" value="PH"/>
    <property type="match status" value="1"/>
</dbReference>
<reference evidence="3" key="3">
    <citation type="submission" date="2016-03" db="UniProtKB">
        <authorList>
            <consortium name="EnsemblProtists"/>
        </authorList>
    </citation>
    <scope>IDENTIFICATION</scope>
</reference>
<name>L1JDE4_GUITC</name>
<evidence type="ECO:0000313" key="2">
    <source>
        <dbReference type="EMBL" id="EKX46139.1"/>
    </source>
</evidence>
<evidence type="ECO:0000313" key="3">
    <source>
        <dbReference type="EnsemblProtists" id="EKX46139"/>
    </source>
</evidence>
<dbReference type="PaxDb" id="55529-EKX46139"/>
<accession>L1JDE4</accession>
<organism evidence="2">
    <name type="scientific">Guillardia theta (strain CCMP2712)</name>
    <name type="common">Cryptophyte</name>
    <dbReference type="NCBI Taxonomy" id="905079"/>
    <lineage>
        <taxon>Eukaryota</taxon>
        <taxon>Cryptophyceae</taxon>
        <taxon>Pyrenomonadales</taxon>
        <taxon>Geminigeraceae</taxon>
        <taxon>Guillardia</taxon>
    </lineage>
</organism>
<dbReference type="AlphaFoldDB" id="L1JDE4"/>
<dbReference type="PROSITE" id="PS50003">
    <property type="entry name" value="PH_DOMAIN"/>
    <property type="match status" value="1"/>
</dbReference>
<dbReference type="Gene3D" id="2.30.29.30">
    <property type="entry name" value="Pleckstrin-homology domain (PH domain)/Phosphotyrosine-binding domain (PTB)"/>
    <property type="match status" value="1"/>
</dbReference>
<dbReference type="HOGENOM" id="CLU_1167765_0_0_1"/>
<reference evidence="4" key="2">
    <citation type="submission" date="2012-11" db="EMBL/GenBank/DDBJ databases">
        <authorList>
            <person name="Kuo A."/>
            <person name="Curtis B.A."/>
            <person name="Tanifuji G."/>
            <person name="Burki F."/>
            <person name="Gruber A."/>
            <person name="Irimia M."/>
            <person name="Maruyama S."/>
            <person name="Arias M.C."/>
            <person name="Ball S.G."/>
            <person name="Gile G.H."/>
            <person name="Hirakawa Y."/>
            <person name="Hopkins J.F."/>
            <person name="Rensing S.A."/>
            <person name="Schmutz J."/>
            <person name="Symeonidi A."/>
            <person name="Elias M."/>
            <person name="Eveleigh R.J."/>
            <person name="Herman E.K."/>
            <person name="Klute M.J."/>
            <person name="Nakayama T."/>
            <person name="Obornik M."/>
            <person name="Reyes-Prieto A."/>
            <person name="Armbrust E.V."/>
            <person name="Aves S.J."/>
            <person name="Beiko R.G."/>
            <person name="Coutinho P."/>
            <person name="Dacks J.B."/>
            <person name="Durnford D.G."/>
            <person name="Fast N.M."/>
            <person name="Green B.R."/>
            <person name="Grisdale C."/>
            <person name="Hempe F."/>
            <person name="Henrissat B."/>
            <person name="Hoppner M.P."/>
            <person name="Ishida K.-I."/>
            <person name="Kim E."/>
            <person name="Koreny L."/>
            <person name="Kroth P.G."/>
            <person name="Liu Y."/>
            <person name="Malik S.-B."/>
            <person name="Maier U.G."/>
            <person name="McRose D."/>
            <person name="Mock T."/>
            <person name="Neilson J.A."/>
            <person name="Onodera N.T."/>
            <person name="Poole A.M."/>
            <person name="Pritham E.J."/>
            <person name="Richards T.A."/>
            <person name="Rocap G."/>
            <person name="Roy S.W."/>
            <person name="Sarai C."/>
            <person name="Schaack S."/>
            <person name="Shirato S."/>
            <person name="Slamovits C.H."/>
            <person name="Spencer D.F."/>
            <person name="Suzuki S."/>
            <person name="Worden A.Z."/>
            <person name="Zauner S."/>
            <person name="Barry K."/>
            <person name="Bell C."/>
            <person name="Bharti A.K."/>
            <person name="Crow J.A."/>
            <person name="Grimwood J."/>
            <person name="Kramer R."/>
            <person name="Lindquist E."/>
            <person name="Lucas S."/>
            <person name="Salamov A."/>
            <person name="McFadden G.I."/>
            <person name="Lane C.E."/>
            <person name="Keeling P.J."/>
            <person name="Gray M.W."/>
            <person name="Grigoriev I.V."/>
            <person name="Archibald J.M."/>
        </authorList>
    </citation>
    <scope>NUCLEOTIDE SEQUENCE</scope>
    <source>
        <strain evidence="4">CCMP2712</strain>
    </source>
</reference>
<dbReference type="KEGG" id="gtt:GUITHDRAFT_108173"/>
<feature type="domain" description="PH" evidence="1">
    <location>
        <begin position="3"/>
        <end position="107"/>
    </location>
</feature>
<evidence type="ECO:0000259" key="1">
    <source>
        <dbReference type="PROSITE" id="PS50003"/>
    </source>
</evidence>
<dbReference type="SUPFAM" id="SSF50729">
    <property type="entry name" value="PH domain-like"/>
    <property type="match status" value="1"/>
</dbReference>
<dbReference type="InterPro" id="IPR011993">
    <property type="entry name" value="PH-like_dom_sf"/>
</dbReference>
<dbReference type="InterPro" id="IPR001849">
    <property type="entry name" value="PH_domain"/>
</dbReference>
<dbReference type="RefSeq" id="XP_005833119.1">
    <property type="nucleotide sequence ID" value="XM_005833062.1"/>
</dbReference>
<dbReference type="EMBL" id="JH992996">
    <property type="protein sequence ID" value="EKX46139.1"/>
    <property type="molecule type" value="Genomic_DNA"/>
</dbReference>
<dbReference type="Proteomes" id="UP000011087">
    <property type="component" value="Unassembled WGS sequence"/>
</dbReference>
<dbReference type="GeneID" id="17302642"/>
<protein>
    <recommendedName>
        <fullName evidence="1">PH domain-containing protein</fullName>
    </recommendedName>
</protein>
<reference evidence="2 4" key="1">
    <citation type="journal article" date="2012" name="Nature">
        <title>Algal genomes reveal evolutionary mosaicism and the fate of nucleomorphs.</title>
        <authorList>
            <consortium name="DOE Joint Genome Institute"/>
            <person name="Curtis B.A."/>
            <person name="Tanifuji G."/>
            <person name="Burki F."/>
            <person name="Gruber A."/>
            <person name="Irimia M."/>
            <person name="Maruyama S."/>
            <person name="Arias M.C."/>
            <person name="Ball S.G."/>
            <person name="Gile G.H."/>
            <person name="Hirakawa Y."/>
            <person name="Hopkins J.F."/>
            <person name="Kuo A."/>
            <person name="Rensing S.A."/>
            <person name="Schmutz J."/>
            <person name="Symeonidi A."/>
            <person name="Elias M."/>
            <person name="Eveleigh R.J."/>
            <person name="Herman E.K."/>
            <person name="Klute M.J."/>
            <person name="Nakayama T."/>
            <person name="Obornik M."/>
            <person name="Reyes-Prieto A."/>
            <person name="Armbrust E.V."/>
            <person name="Aves S.J."/>
            <person name="Beiko R.G."/>
            <person name="Coutinho P."/>
            <person name="Dacks J.B."/>
            <person name="Durnford D.G."/>
            <person name="Fast N.M."/>
            <person name="Green B.R."/>
            <person name="Grisdale C.J."/>
            <person name="Hempel F."/>
            <person name="Henrissat B."/>
            <person name="Hoppner M.P."/>
            <person name="Ishida K."/>
            <person name="Kim E."/>
            <person name="Koreny L."/>
            <person name="Kroth P.G."/>
            <person name="Liu Y."/>
            <person name="Malik S.B."/>
            <person name="Maier U.G."/>
            <person name="McRose D."/>
            <person name="Mock T."/>
            <person name="Neilson J.A."/>
            <person name="Onodera N.T."/>
            <person name="Poole A.M."/>
            <person name="Pritham E.J."/>
            <person name="Richards T.A."/>
            <person name="Rocap G."/>
            <person name="Roy S.W."/>
            <person name="Sarai C."/>
            <person name="Schaack S."/>
            <person name="Shirato S."/>
            <person name="Slamovits C.H."/>
            <person name="Spencer D.F."/>
            <person name="Suzuki S."/>
            <person name="Worden A.Z."/>
            <person name="Zauner S."/>
            <person name="Barry K."/>
            <person name="Bell C."/>
            <person name="Bharti A.K."/>
            <person name="Crow J.A."/>
            <person name="Grimwood J."/>
            <person name="Kramer R."/>
            <person name="Lindquist E."/>
            <person name="Lucas S."/>
            <person name="Salamov A."/>
            <person name="McFadden G.I."/>
            <person name="Lane C.E."/>
            <person name="Keeling P.J."/>
            <person name="Gray M.W."/>
            <person name="Grigoriev I.V."/>
            <person name="Archibald J.M."/>
        </authorList>
    </citation>
    <scope>NUCLEOTIDE SEQUENCE</scope>
    <source>
        <strain evidence="2 4">CCMP2712</strain>
    </source>
</reference>
<keyword evidence="4" id="KW-1185">Reference proteome</keyword>
<proteinExistence type="predicted"/>